<dbReference type="RefSeq" id="XP_018714508.1">
    <property type="nucleotide sequence ID" value="XM_018854043.1"/>
</dbReference>
<feature type="region of interest" description="Disordered" evidence="1">
    <location>
        <begin position="1"/>
        <end position="36"/>
    </location>
</feature>
<dbReference type="GeneID" id="30027019"/>
<organism evidence="2 3">
    <name type="scientific">Metschnikowia bicuspidata var. bicuspidata NRRL YB-4993</name>
    <dbReference type="NCBI Taxonomy" id="869754"/>
    <lineage>
        <taxon>Eukaryota</taxon>
        <taxon>Fungi</taxon>
        <taxon>Dikarya</taxon>
        <taxon>Ascomycota</taxon>
        <taxon>Saccharomycotina</taxon>
        <taxon>Pichiomycetes</taxon>
        <taxon>Metschnikowiaceae</taxon>
        <taxon>Metschnikowia</taxon>
    </lineage>
</organism>
<reference evidence="2 3" key="1">
    <citation type="submission" date="2016-05" db="EMBL/GenBank/DDBJ databases">
        <title>Comparative genomics of biotechnologically important yeasts.</title>
        <authorList>
            <consortium name="DOE Joint Genome Institute"/>
            <person name="Riley R."/>
            <person name="Haridas S."/>
            <person name="Wolfe K.H."/>
            <person name="Lopes M.R."/>
            <person name="Hittinger C.T."/>
            <person name="Goker M."/>
            <person name="Salamov A."/>
            <person name="Wisecaver J."/>
            <person name="Long T.M."/>
            <person name="Aerts A.L."/>
            <person name="Barry K."/>
            <person name="Choi C."/>
            <person name="Clum A."/>
            <person name="Coughlan A.Y."/>
            <person name="Deshpande S."/>
            <person name="Douglass A.P."/>
            <person name="Hanson S.J."/>
            <person name="Klenk H.-P."/>
            <person name="LaButti K."/>
            <person name="Lapidus A."/>
            <person name="Lindquist E."/>
            <person name="Lipzen A."/>
            <person name="Meier-kolthoff J.P."/>
            <person name="Ohm R.A."/>
            <person name="Otillar R.P."/>
            <person name="Pangilinan J."/>
            <person name="Peng Y."/>
            <person name="Rokas A."/>
            <person name="Rosa C.A."/>
            <person name="Scheuner C."/>
            <person name="Sibirny A.A."/>
            <person name="Slot J.C."/>
            <person name="Stielow J.B."/>
            <person name="Sun H."/>
            <person name="Kurtzman C.P."/>
            <person name="Blackwell M."/>
            <person name="Grigoriev I.V."/>
            <person name="Jeffries T.W."/>
        </authorList>
    </citation>
    <scope>NUCLEOTIDE SEQUENCE [LARGE SCALE GENOMIC DNA]</scope>
    <source>
        <strain evidence="2 3">NRRL YB-4993</strain>
    </source>
</reference>
<sequence>MPLSNADERKSTIIVPRIPKMSAKNHEKSSSEITTESPSLTSLKRIRLKACGPIDTESSIEKIDSSQRNFLLKYARGFHFNVNQTRRVFENKSKRDIFFELLNSLPEDDLSIKLDVQNPCGVSAESMEKALDRAFMVKKDKYVKAIRLLVNEAKIQNKEMRGEKTQCGGHEVEPNQMRELVSSAVACIFIANAKFVNNKVYLIYAKSLRAMTFIASRIAPDFHKSDILTEQEVINKIHHLVFRFRIFEEGDPDNFFILKKLPVLSGRLAWTTVSFLPMENPEDYFSQSFLYPEDVVTSWITGETNSRGKVFADVIIDLGREKTPPRRLTMDRTTCHLQHVLSTNKFDGLIAEDKKRLSKMLEDNNGIENSTTKSLTNAISRAEVKAAIFKARVCEVIAATQQQKTYDAREDHARMTCVVQFKIKSPRVLCAGN</sequence>
<evidence type="ECO:0000313" key="2">
    <source>
        <dbReference type="EMBL" id="OBA24027.1"/>
    </source>
</evidence>
<evidence type="ECO:0000313" key="3">
    <source>
        <dbReference type="Proteomes" id="UP000092555"/>
    </source>
</evidence>
<dbReference type="EMBL" id="LXTC01000001">
    <property type="protein sequence ID" value="OBA24027.1"/>
    <property type="molecule type" value="Genomic_DNA"/>
</dbReference>
<protein>
    <submittedName>
        <fullName evidence="2">Uncharacterized protein</fullName>
    </submittedName>
</protein>
<evidence type="ECO:0000256" key="1">
    <source>
        <dbReference type="SAM" id="MobiDB-lite"/>
    </source>
</evidence>
<comment type="caution">
    <text evidence="2">The sequence shown here is derived from an EMBL/GenBank/DDBJ whole genome shotgun (WGS) entry which is preliminary data.</text>
</comment>
<dbReference type="AlphaFoldDB" id="A0A1A0HJG4"/>
<feature type="compositionally biased region" description="Basic and acidic residues" evidence="1">
    <location>
        <begin position="1"/>
        <end position="11"/>
    </location>
</feature>
<gene>
    <name evidence="2" type="ORF">METBIDRAFT_116343</name>
</gene>
<dbReference type="OrthoDB" id="4095252at2759"/>
<dbReference type="Proteomes" id="UP000092555">
    <property type="component" value="Unassembled WGS sequence"/>
</dbReference>
<keyword evidence="3" id="KW-1185">Reference proteome</keyword>
<proteinExistence type="predicted"/>
<name>A0A1A0HJG4_9ASCO</name>
<accession>A0A1A0HJG4</accession>